<sequence length="235" mass="25029">MARALKVGGVTPFSATDYPGKLAAVVFVQGCPWRCGYCHNPHLQARTGDGAIAWSDVMALLRRRVGLVDAVVFSGGEACMDPALASAMQDARALGFDIGLHTACIYPQRLRQVLPLVDWVGFDIKAAFNEYRAITGIANSGDPARACLDAIVASGVAHECRTTIHPALLPDEALLSLAASLAEKGVTHYVLQQFRAEGCANDALVQSTTHGYPAAATLAQIGAMFPRFTFRNEGR</sequence>
<evidence type="ECO:0000256" key="3">
    <source>
        <dbReference type="ARBA" id="ARBA00022691"/>
    </source>
</evidence>
<dbReference type="SFLD" id="SFLDS00029">
    <property type="entry name" value="Radical_SAM"/>
    <property type="match status" value="1"/>
</dbReference>
<keyword evidence="6" id="KW-0411">Iron-sulfur</keyword>
<dbReference type="PANTHER" id="PTHR30352">
    <property type="entry name" value="PYRUVATE FORMATE-LYASE-ACTIVATING ENZYME"/>
    <property type="match status" value="1"/>
</dbReference>
<dbReference type="InterPro" id="IPR012840">
    <property type="entry name" value="NrdG2"/>
</dbReference>
<dbReference type="PANTHER" id="PTHR30352:SF13">
    <property type="entry name" value="GLYCYL-RADICAL ENZYME ACTIVATING ENZYME YJJW-RELATED"/>
    <property type="match status" value="1"/>
</dbReference>
<dbReference type="RefSeq" id="WP_065308836.1">
    <property type="nucleotide sequence ID" value="NZ_LOCQ01000057.1"/>
</dbReference>
<dbReference type="OrthoDB" id="9782387at2"/>
<keyword evidence="4" id="KW-0479">Metal-binding</keyword>
<dbReference type="Gene3D" id="3.20.20.70">
    <property type="entry name" value="Aldolase class I"/>
    <property type="match status" value="1"/>
</dbReference>
<keyword evidence="2" id="KW-0004">4Fe-4S</keyword>
<evidence type="ECO:0000256" key="2">
    <source>
        <dbReference type="ARBA" id="ARBA00022485"/>
    </source>
</evidence>
<dbReference type="NCBIfam" id="TIGR02495">
    <property type="entry name" value="NrdG2"/>
    <property type="match status" value="1"/>
</dbReference>
<dbReference type="PATRIC" id="fig|1747903.4.peg.2153"/>
<comment type="cofactor">
    <cofactor evidence="1">
        <name>[4Fe-4S] cluster</name>
        <dbReference type="ChEBI" id="CHEBI:49883"/>
    </cofactor>
</comment>
<dbReference type="AlphaFoldDB" id="A0A1A7BY96"/>
<evidence type="ECO:0000313" key="9">
    <source>
        <dbReference type="Proteomes" id="UP000092713"/>
    </source>
</evidence>
<dbReference type="InterPro" id="IPR007197">
    <property type="entry name" value="rSAM"/>
</dbReference>
<keyword evidence="9" id="KW-1185">Reference proteome</keyword>
<dbReference type="STRING" id="1747903.ASR47_1006201"/>
<dbReference type="EMBL" id="LOCQ01000057">
    <property type="protein sequence ID" value="OBV38601.1"/>
    <property type="molecule type" value="Genomic_DNA"/>
</dbReference>
<dbReference type="InterPro" id="IPR058240">
    <property type="entry name" value="rSAM_sf"/>
</dbReference>
<dbReference type="GO" id="GO:0003824">
    <property type="term" value="F:catalytic activity"/>
    <property type="evidence" value="ECO:0007669"/>
    <property type="project" value="InterPro"/>
</dbReference>
<name>A0A1A7BY96_9BURK</name>
<dbReference type="GO" id="GO:0051539">
    <property type="term" value="F:4 iron, 4 sulfur cluster binding"/>
    <property type="evidence" value="ECO:0007669"/>
    <property type="project" value="UniProtKB-KW"/>
</dbReference>
<dbReference type="Proteomes" id="UP000092713">
    <property type="component" value="Unassembled WGS sequence"/>
</dbReference>
<feature type="domain" description="Radical SAM core" evidence="7">
    <location>
        <begin position="26"/>
        <end position="170"/>
    </location>
</feature>
<organism evidence="8 9">
    <name type="scientific">Janthinobacterium psychrotolerans</name>
    <dbReference type="NCBI Taxonomy" id="1747903"/>
    <lineage>
        <taxon>Bacteria</taxon>
        <taxon>Pseudomonadati</taxon>
        <taxon>Pseudomonadota</taxon>
        <taxon>Betaproteobacteria</taxon>
        <taxon>Burkholderiales</taxon>
        <taxon>Oxalobacteraceae</taxon>
        <taxon>Janthinobacterium</taxon>
    </lineage>
</organism>
<evidence type="ECO:0000313" key="8">
    <source>
        <dbReference type="EMBL" id="OBV38601.1"/>
    </source>
</evidence>
<gene>
    <name evidence="8" type="ORF">ASR47_1006201</name>
</gene>
<dbReference type="GO" id="GO:0046872">
    <property type="term" value="F:metal ion binding"/>
    <property type="evidence" value="ECO:0007669"/>
    <property type="project" value="UniProtKB-KW"/>
</dbReference>
<evidence type="ECO:0000256" key="1">
    <source>
        <dbReference type="ARBA" id="ARBA00001966"/>
    </source>
</evidence>
<evidence type="ECO:0000256" key="5">
    <source>
        <dbReference type="ARBA" id="ARBA00023004"/>
    </source>
</evidence>
<comment type="caution">
    <text evidence="8">The sequence shown here is derived from an EMBL/GenBank/DDBJ whole genome shotgun (WGS) entry which is preliminary data.</text>
</comment>
<dbReference type="CDD" id="cd01335">
    <property type="entry name" value="Radical_SAM"/>
    <property type="match status" value="1"/>
</dbReference>
<accession>A0A1A7BY96</accession>
<evidence type="ECO:0000256" key="4">
    <source>
        <dbReference type="ARBA" id="ARBA00022723"/>
    </source>
</evidence>
<dbReference type="Pfam" id="PF04055">
    <property type="entry name" value="Radical_SAM"/>
    <property type="match status" value="1"/>
</dbReference>
<reference evidence="8 9" key="1">
    <citation type="submission" date="2016-04" db="EMBL/GenBank/DDBJ databases">
        <title>Draft genome sequence of Janthinobacterium psychrotolerans sp. nov., isolated from freshwater sediments in Denmark.</title>
        <authorList>
            <person name="Gong X."/>
            <person name="Skrivergaard S."/>
            <person name="Korsgaard B.S."/>
            <person name="Schreiber L."/>
            <person name="Marshall I.P."/>
            <person name="Finster K."/>
            <person name="Schramm A."/>
        </authorList>
    </citation>
    <scope>NUCLEOTIDE SEQUENCE [LARGE SCALE GENOMIC DNA]</scope>
    <source>
        <strain evidence="8 9">S3-2</strain>
    </source>
</reference>
<dbReference type="InterPro" id="IPR013785">
    <property type="entry name" value="Aldolase_TIM"/>
</dbReference>
<evidence type="ECO:0000256" key="6">
    <source>
        <dbReference type="ARBA" id="ARBA00023014"/>
    </source>
</evidence>
<proteinExistence type="predicted"/>
<dbReference type="SFLD" id="SFLDG01094">
    <property type="entry name" value="Uncharacterised_Radical_SAM_Su"/>
    <property type="match status" value="1"/>
</dbReference>
<dbReference type="SUPFAM" id="SSF102114">
    <property type="entry name" value="Radical SAM enzymes"/>
    <property type="match status" value="1"/>
</dbReference>
<evidence type="ECO:0000259" key="7">
    <source>
        <dbReference type="Pfam" id="PF04055"/>
    </source>
</evidence>
<protein>
    <submittedName>
        <fullName evidence="8">Anaerobic ribonucleoside-triphosphate reductase activating protein</fullName>
    </submittedName>
</protein>
<keyword evidence="3" id="KW-0949">S-adenosyl-L-methionine</keyword>
<keyword evidence="5" id="KW-0408">Iron</keyword>
<dbReference type="InterPro" id="IPR034457">
    <property type="entry name" value="Organic_radical-activating"/>
</dbReference>